<dbReference type="GO" id="GO:0005524">
    <property type="term" value="F:ATP binding"/>
    <property type="evidence" value="ECO:0007669"/>
    <property type="project" value="UniProtKB-KW"/>
</dbReference>
<dbReference type="AlphaFoldDB" id="A0A239AP06"/>
<evidence type="ECO:0000313" key="9">
    <source>
        <dbReference type="Proteomes" id="UP000198304"/>
    </source>
</evidence>
<name>A0A239AP06_9FIRM</name>
<dbReference type="CDD" id="cd03262">
    <property type="entry name" value="ABC_HisP_GlnQ"/>
    <property type="match status" value="1"/>
</dbReference>
<dbReference type="PANTHER" id="PTHR43166:SF35">
    <property type="entry name" value="L-CYSTINE IMPORT ATP-BINDING PROTEIN TCYN"/>
    <property type="match status" value="1"/>
</dbReference>
<keyword evidence="6" id="KW-0472">Membrane</keyword>
<evidence type="ECO:0000259" key="7">
    <source>
        <dbReference type="PROSITE" id="PS50893"/>
    </source>
</evidence>
<dbReference type="GO" id="GO:0005886">
    <property type="term" value="C:plasma membrane"/>
    <property type="evidence" value="ECO:0007669"/>
    <property type="project" value="UniProtKB-SubCell"/>
</dbReference>
<dbReference type="InterPro" id="IPR003439">
    <property type="entry name" value="ABC_transporter-like_ATP-bd"/>
</dbReference>
<comment type="subcellular location">
    <subcellularLocation>
        <location evidence="1">Cell membrane</location>
        <topology evidence="1">Peripheral membrane protein</topology>
    </subcellularLocation>
</comment>
<evidence type="ECO:0000256" key="1">
    <source>
        <dbReference type="ARBA" id="ARBA00004202"/>
    </source>
</evidence>
<dbReference type="Proteomes" id="UP000198304">
    <property type="component" value="Unassembled WGS sequence"/>
</dbReference>
<dbReference type="EMBL" id="FZOJ01000002">
    <property type="protein sequence ID" value="SNR97436.1"/>
    <property type="molecule type" value="Genomic_DNA"/>
</dbReference>
<keyword evidence="5 8" id="KW-0067">ATP-binding</keyword>
<dbReference type="InterPro" id="IPR003593">
    <property type="entry name" value="AAA+_ATPase"/>
</dbReference>
<evidence type="ECO:0000256" key="2">
    <source>
        <dbReference type="ARBA" id="ARBA00022448"/>
    </source>
</evidence>
<accession>A0A239AP06</accession>
<dbReference type="SMART" id="SM00382">
    <property type="entry name" value="AAA"/>
    <property type="match status" value="1"/>
</dbReference>
<dbReference type="InterPro" id="IPR027417">
    <property type="entry name" value="P-loop_NTPase"/>
</dbReference>
<dbReference type="PANTHER" id="PTHR43166">
    <property type="entry name" value="AMINO ACID IMPORT ATP-BINDING PROTEIN"/>
    <property type="match status" value="1"/>
</dbReference>
<sequence length="246" mass="27552">MLEVQNLYKSFGKLEVLKGINFKINKGEVVAILGPSGSGKSTLLRCVNFLEKAERGFLHIDDLKLDIEKITKKQVYKCRQLSTMVFQNYNLFKNKTALENITEALIAVKKLPKEKAMAIGEELLKKVGLLEKRDAYPVQLSGGQQQRIGIARAMALSPKVILFDEPTSALDPELVGEVLSVMGDLAKEGMTMAIVTHEMDFARKVADRVIFMDGGVIIEEGTPQEIFNNPRHPRTRQFLNQIIHKA</sequence>
<dbReference type="PROSITE" id="PS00211">
    <property type="entry name" value="ABC_TRANSPORTER_1"/>
    <property type="match status" value="1"/>
</dbReference>
<dbReference type="Gene3D" id="3.40.50.300">
    <property type="entry name" value="P-loop containing nucleotide triphosphate hydrolases"/>
    <property type="match status" value="1"/>
</dbReference>
<keyword evidence="9" id="KW-1185">Reference proteome</keyword>
<evidence type="ECO:0000256" key="6">
    <source>
        <dbReference type="ARBA" id="ARBA00023136"/>
    </source>
</evidence>
<protein>
    <submittedName>
        <fullName evidence="8">Amino acid ABC transporter ATP-binding protein, PAAT family</fullName>
    </submittedName>
</protein>
<dbReference type="GO" id="GO:0015424">
    <property type="term" value="F:ABC-type amino acid transporter activity"/>
    <property type="evidence" value="ECO:0007669"/>
    <property type="project" value="InterPro"/>
</dbReference>
<organism evidence="8 9">
    <name type="scientific">Anaerovirgula multivorans</name>
    <dbReference type="NCBI Taxonomy" id="312168"/>
    <lineage>
        <taxon>Bacteria</taxon>
        <taxon>Bacillati</taxon>
        <taxon>Bacillota</taxon>
        <taxon>Clostridia</taxon>
        <taxon>Peptostreptococcales</taxon>
        <taxon>Natronincolaceae</taxon>
        <taxon>Anaerovirgula</taxon>
    </lineage>
</organism>
<evidence type="ECO:0000313" key="8">
    <source>
        <dbReference type="EMBL" id="SNR97436.1"/>
    </source>
</evidence>
<dbReference type="PROSITE" id="PS50893">
    <property type="entry name" value="ABC_TRANSPORTER_2"/>
    <property type="match status" value="1"/>
</dbReference>
<dbReference type="RefSeq" id="WP_089281363.1">
    <property type="nucleotide sequence ID" value="NZ_FZOJ01000002.1"/>
</dbReference>
<dbReference type="FunFam" id="3.40.50.300:FF:000020">
    <property type="entry name" value="Amino acid ABC transporter ATP-binding component"/>
    <property type="match status" value="1"/>
</dbReference>
<feature type="domain" description="ABC transporter" evidence="7">
    <location>
        <begin position="2"/>
        <end position="239"/>
    </location>
</feature>
<dbReference type="OrthoDB" id="9804199at2"/>
<dbReference type="GO" id="GO:0016887">
    <property type="term" value="F:ATP hydrolysis activity"/>
    <property type="evidence" value="ECO:0007669"/>
    <property type="project" value="InterPro"/>
</dbReference>
<evidence type="ECO:0000256" key="3">
    <source>
        <dbReference type="ARBA" id="ARBA00022475"/>
    </source>
</evidence>
<dbReference type="Pfam" id="PF00005">
    <property type="entry name" value="ABC_tran"/>
    <property type="match status" value="1"/>
</dbReference>
<dbReference type="InterPro" id="IPR017871">
    <property type="entry name" value="ABC_transporter-like_CS"/>
</dbReference>
<dbReference type="InterPro" id="IPR050086">
    <property type="entry name" value="MetN_ABC_transporter-like"/>
</dbReference>
<evidence type="ECO:0000256" key="4">
    <source>
        <dbReference type="ARBA" id="ARBA00022741"/>
    </source>
</evidence>
<dbReference type="SUPFAM" id="SSF52540">
    <property type="entry name" value="P-loop containing nucleoside triphosphate hydrolases"/>
    <property type="match status" value="1"/>
</dbReference>
<evidence type="ECO:0000256" key="5">
    <source>
        <dbReference type="ARBA" id="ARBA00022840"/>
    </source>
</evidence>
<dbReference type="InterPro" id="IPR030679">
    <property type="entry name" value="ABC_ATPase_HisP-typ"/>
</dbReference>
<keyword evidence="2" id="KW-0813">Transport</keyword>
<dbReference type="PIRSF" id="PIRSF039085">
    <property type="entry name" value="ABC_ATPase_HisP"/>
    <property type="match status" value="1"/>
</dbReference>
<gene>
    <name evidence="8" type="ORF">SAMN05446037_1002175</name>
</gene>
<keyword evidence="4" id="KW-0547">Nucleotide-binding</keyword>
<reference evidence="8 9" key="1">
    <citation type="submission" date="2017-06" db="EMBL/GenBank/DDBJ databases">
        <authorList>
            <person name="Kim H.J."/>
            <person name="Triplett B.A."/>
        </authorList>
    </citation>
    <scope>NUCLEOTIDE SEQUENCE [LARGE SCALE GENOMIC DNA]</scope>
    <source>
        <strain evidence="8 9">SCA</strain>
    </source>
</reference>
<keyword evidence="3" id="KW-1003">Cell membrane</keyword>
<proteinExistence type="predicted"/>